<dbReference type="Pfam" id="PF07495">
    <property type="entry name" value="Y_Y_Y"/>
    <property type="match status" value="1"/>
</dbReference>
<keyword evidence="3" id="KW-0812">Transmembrane</keyword>
<comment type="catalytic activity">
    <reaction evidence="2">
        <text>2 GTP = 3',3'-c-di-GMP + 2 diphosphate</text>
        <dbReference type="Rhea" id="RHEA:24898"/>
        <dbReference type="ChEBI" id="CHEBI:33019"/>
        <dbReference type="ChEBI" id="CHEBI:37565"/>
        <dbReference type="ChEBI" id="CHEBI:58805"/>
        <dbReference type="EC" id="2.7.7.65"/>
    </reaction>
</comment>
<dbReference type="GO" id="GO:0052621">
    <property type="term" value="F:diguanylate cyclase activity"/>
    <property type="evidence" value="ECO:0007669"/>
    <property type="project" value="UniProtKB-EC"/>
</dbReference>
<dbReference type="PROSITE" id="PS51257">
    <property type="entry name" value="PROKAR_LIPOPROTEIN"/>
    <property type="match status" value="1"/>
</dbReference>
<dbReference type="Gene3D" id="2.60.40.10">
    <property type="entry name" value="Immunoglobulins"/>
    <property type="match status" value="1"/>
</dbReference>
<dbReference type="InterPro" id="IPR015943">
    <property type="entry name" value="WD40/YVTN_repeat-like_dom_sf"/>
</dbReference>
<dbReference type="SMART" id="SM00267">
    <property type="entry name" value="GGDEF"/>
    <property type="match status" value="1"/>
</dbReference>
<dbReference type="PANTHER" id="PTHR45138">
    <property type="entry name" value="REGULATORY COMPONENTS OF SENSORY TRANSDUCTION SYSTEM"/>
    <property type="match status" value="1"/>
</dbReference>
<name>A0A2S9VAD9_9ALTE</name>
<reference evidence="6" key="1">
    <citation type="journal article" date="2020" name="Int. J. Syst. Evol. Microbiol.">
        <title>Alteromonas alba sp. nov., a marine bacterium isolated from the seawater of the West Pacific Ocean.</title>
        <authorList>
            <person name="Sun C."/>
            <person name="Wu Y.-H."/>
            <person name="Xamxidin M."/>
            <person name="Cheng H."/>
            <person name="Xu X.-W."/>
        </authorList>
    </citation>
    <scope>NUCLEOTIDE SEQUENCE [LARGE SCALE GENOMIC DNA]</scope>
    <source>
        <strain evidence="6">190</strain>
    </source>
</reference>
<dbReference type="Proteomes" id="UP000238949">
    <property type="component" value="Unassembled WGS sequence"/>
</dbReference>
<dbReference type="InterPro" id="IPR029787">
    <property type="entry name" value="Nucleotide_cyclase"/>
</dbReference>
<comment type="caution">
    <text evidence="5">The sequence shown here is derived from an EMBL/GenBank/DDBJ whole genome shotgun (WGS) entry which is preliminary data.</text>
</comment>
<keyword evidence="6" id="KW-1185">Reference proteome</keyword>
<dbReference type="Pfam" id="PF07494">
    <property type="entry name" value="Reg_prop"/>
    <property type="match status" value="2"/>
</dbReference>
<keyword evidence="3" id="KW-0472">Membrane</keyword>
<sequence length="1050" mass="115629">MIVVRALSSSKRFLKPLGLVWLGVFACVAVHASETQWQSHAQPVFLSPLGNSPPIEGQVDTILEDQQGFIWLVAANGLWRWDSKSLVRARFTGVDNDAPAPQVNHGFSDAKGRIWIGTSNGLYRQTPGTSSFTAVAPGQLQNITVQAGTVISLPHTDIVILASDRALYQFDTASAQLEQLPIAPNARIHALHVSQANTLWVGTDKGLYRSDLNKNRFAPLQIAPGFPEGIRVSTITTTAKENLVVGTAAEGLFVQSEASGFRNYTLAQDDSPWLFTVTEIRPDVLLIGTFGDGLIELNLANQTTRRFQHNRLLPASLSDNDIWSLFRDSRGLVWIGSGATLNVYDAGNVAVSHIFGDSGQPEGLMNRKVHAVQAIGNKLIVGSGEHGLEEFTAEQGTTRQLWQNGTDPVETLFADPAGNLYASANFASVIIPPNSAQPLPLNVDGRSAATFTTALASSSEALWIGGTDGLWQQPAIATEPTIQLLPEHFSERRVASLLATPDSLWVGSWQGLLHGKFTNGLLNSSNIKAVNHPRLAQQFIADLYADSLGQLWVATSGAGLFVYTSEYRWLEFTTDVGLPGDNVTAIAGESDNQVWVGTSHGIAAIDIEQKLLHVITAGPSAVNSPYSRAAATMTAAGDLVFGGKNGLTIVSPGALPRQMTPLSLNFTQLEIITADNHKVHPATTQAHIEISALPKRISFEFVALDYLDPEHLQYRYRLAGSENNWIQLDADHRIVTLTDPAPGEYKLELQYSDNVTTWQNTTLSQRFTVLPAWYQTIYASMASLLLLAIAIFVLHQLGLRHYRHRQNVLERKIAERTAELLTANEKLSEQALALEKASLTDSLTGLHNRRFLNQNMQRDVCRIHRYYKDCEATNTRPSEQSDMLFFIIDLDHFKRINDNHGHQAGDAVLVETQRRLSAIFRDSDYLVRWGGEEFLAVVQDTPRDEAYLLAERIVKAVNASDMNINGHTQLKVTCSVGFAAYPLHQQRYSFFDWQSTVGIADAALYGAKRRNRDTWMGITGIRSTVSDSTLELIKQQPARIFDHANVLVRQ</sequence>
<accession>A0A2S9VAD9</accession>
<dbReference type="InterPro" id="IPR000160">
    <property type="entry name" value="GGDEF_dom"/>
</dbReference>
<organism evidence="5 6">
    <name type="scientific">Alteromonas alba</name>
    <dbReference type="NCBI Taxonomy" id="2079529"/>
    <lineage>
        <taxon>Bacteria</taxon>
        <taxon>Pseudomonadati</taxon>
        <taxon>Pseudomonadota</taxon>
        <taxon>Gammaproteobacteria</taxon>
        <taxon>Alteromonadales</taxon>
        <taxon>Alteromonadaceae</taxon>
        <taxon>Alteromonas/Salinimonas group</taxon>
        <taxon>Alteromonas</taxon>
    </lineage>
</organism>
<dbReference type="AlphaFoldDB" id="A0A2S9VAD9"/>
<proteinExistence type="predicted"/>
<dbReference type="PANTHER" id="PTHR45138:SF9">
    <property type="entry name" value="DIGUANYLATE CYCLASE DGCM-RELATED"/>
    <property type="match status" value="1"/>
</dbReference>
<evidence type="ECO:0000313" key="6">
    <source>
        <dbReference type="Proteomes" id="UP000238949"/>
    </source>
</evidence>
<dbReference type="NCBIfam" id="TIGR00254">
    <property type="entry name" value="GGDEF"/>
    <property type="match status" value="1"/>
</dbReference>
<evidence type="ECO:0000256" key="1">
    <source>
        <dbReference type="ARBA" id="ARBA00012528"/>
    </source>
</evidence>
<dbReference type="SUPFAM" id="SSF101898">
    <property type="entry name" value="NHL repeat"/>
    <property type="match status" value="1"/>
</dbReference>
<dbReference type="InterPro" id="IPR050469">
    <property type="entry name" value="Diguanylate_Cyclase"/>
</dbReference>
<evidence type="ECO:0000313" key="5">
    <source>
        <dbReference type="EMBL" id="PRO73439.1"/>
    </source>
</evidence>
<dbReference type="InterPro" id="IPR011110">
    <property type="entry name" value="Reg_prop"/>
</dbReference>
<dbReference type="InterPro" id="IPR011123">
    <property type="entry name" value="Y_Y_Y"/>
</dbReference>
<dbReference type="EMBL" id="PVNP01000117">
    <property type="protein sequence ID" value="PRO73439.1"/>
    <property type="molecule type" value="Genomic_DNA"/>
</dbReference>
<evidence type="ECO:0000256" key="2">
    <source>
        <dbReference type="ARBA" id="ARBA00034247"/>
    </source>
</evidence>
<evidence type="ECO:0000259" key="4">
    <source>
        <dbReference type="PROSITE" id="PS50887"/>
    </source>
</evidence>
<dbReference type="InterPro" id="IPR013783">
    <property type="entry name" value="Ig-like_fold"/>
</dbReference>
<dbReference type="EC" id="2.7.7.65" evidence="1"/>
<dbReference type="SUPFAM" id="SSF63829">
    <property type="entry name" value="Calcium-dependent phosphotriesterase"/>
    <property type="match status" value="1"/>
</dbReference>
<dbReference type="SUPFAM" id="SSF50952">
    <property type="entry name" value="Soluble quinoprotein glucose dehydrogenase"/>
    <property type="match status" value="1"/>
</dbReference>
<dbReference type="SUPFAM" id="SSF55073">
    <property type="entry name" value="Nucleotide cyclase"/>
    <property type="match status" value="1"/>
</dbReference>
<gene>
    <name evidence="5" type="ORF">C6Y40_11560</name>
</gene>
<feature type="domain" description="GGDEF" evidence="4">
    <location>
        <begin position="881"/>
        <end position="1020"/>
    </location>
</feature>
<feature type="transmembrane region" description="Helical" evidence="3">
    <location>
        <begin position="772"/>
        <end position="794"/>
    </location>
</feature>
<dbReference type="PROSITE" id="PS50887">
    <property type="entry name" value="GGDEF"/>
    <property type="match status" value="1"/>
</dbReference>
<dbReference type="Gene3D" id="2.130.10.10">
    <property type="entry name" value="YVTN repeat-like/Quinoprotein amine dehydrogenase"/>
    <property type="match status" value="3"/>
</dbReference>
<keyword evidence="3" id="KW-1133">Transmembrane helix</keyword>
<dbReference type="InterPro" id="IPR043128">
    <property type="entry name" value="Rev_trsase/Diguanyl_cyclase"/>
</dbReference>
<dbReference type="Gene3D" id="3.30.70.270">
    <property type="match status" value="1"/>
</dbReference>
<dbReference type="InterPro" id="IPR011041">
    <property type="entry name" value="Quinoprot_gluc/sorb_DH_b-prop"/>
</dbReference>
<evidence type="ECO:0000256" key="3">
    <source>
        <dbReference type="SAM" id="Phobius"/>
    </source>
</evidence>
<protein>
    <recommendedName>
        <fullName evidence="1">diguanylate cyclase</fullName>
        <ecNumber evidence="1">2.7.7.65</ecNumber>
    </recommendedName>
</protein>
<dbReference type="Pfam" id="PF00990">
    <property type="entry name" value="GGDEF"/>
    <property type="match status" value="1"/>
</dbReference>
<dbReference type="CDD" id="cd01949">
    <property type="entry name" value="GGDEF"/>
    <property type="match status" value="1"/>
</dbReference>